<dbReference type="Gene3D" id="3.30.1150.10">
    <property type="match status" value="1"/>
</dbReference>
<dbReference type="AlphaFoldDB" id="A0AAE3H505"/>
<evidence type="ECO:0000313" key="2">
    <source>
        <dbReference type="EMBL" id="MCP9764285.1"/>
    </source>
</evidence>
<accession>A0AAE3H505</accession>
<gene>
    <name evidence="2" type="ORF">EGI31_15170</name>
</gene>
<comment type="caution">
    <text evidence="2">The sequence shown here is derived from an EMBL/GenBank/DDBJ whole genome shotgun (WGS) entry which is preliminary data.</text>
</comment>
<keyword evidence="1" id="KW-0732">Signal</keyword>
<name>A0AAE3H505_9BACT</name>
<dbReference type="Proteomes" id="UP001204144">
    <property type="component" value="Unassembled WGS sequence"/>
</dbReference>
<organism evidence="2 3">
    <name type="scientific">Lacihabitans soyangensis</name>
    <dbReference type="NCBI Taxonomy" id="869394"/>
    <lineage>
        <taxon>Bacteria</taxon>
        <taxon>Pseudomonadati</taxon>
        <taxon>Bacteroidota</taxon>
        <taxon>Cytophagia</taxon>
        <taxon>Cytophagales</taxon>
        <taxon>Leadbetterellaceae</taxon>
        <taxon>Lacihabitans</taxon>
    </lineage>
</organism>
<feature type="chain" id="PRO_5042290320" description="TonB C-terminal domain-containing protein" evidence="1">
    <location>
        <begin position="23"/>
        <end position="280"/>
    </location>
</feature>
<dbReference type="EMBL" id="RJUF01000138">
    <property type="protein sequence ID" value="MCP9764285.1"/>
    <property type="molecule type" value="Genomic_DNA"/>
</dbReference>
<protein>
    <recommendedName>
        <fullName evidence="4">TonB C-terminal domain-containing protein</fullName>
    </recommendedName>
</protein>
<evidence type="ECO:0000313" key="3">
    <source>
        <dbReference type="Proteomes" id="UP001204144"/>
    </source>
</evidence>
<sequence>MTTTLKKIFALTLFVTTFVTTAFCQDYLDNEKRFMKLTEVSTDKTYGFDFKNPIKVGTAEKAIGAYLNSVKTLDGDKFHIADMKFNYKNKEGLTMVVLSYEQKKDLTTLYVSEKEFETPKAPFGFSFKTIDDIPKVIVFPADSIVKVTACSQTVYSVDDFLVKEKFGEIAKPTTNPTFTGGLDELKKYFVANPLTDAKATQMMFRVSIAFLVTCDGKAGNFVIVTKGKGDLATYANQVLAIVNRMPQKWQPATVDGKAIDCYQVLSFTATTGQLDKVSYR</sequence>
<feature type="signal peptide" evidence="1">
    <location>
        <begin position="1"/>
        <end position="22"/>
    </location>
</feature>
<dbReference type="RefSeq" id="WP_255037990.1">
    <property type="nucleotide sequence ID" value="NZ_RJUF01000138.1"/>
</dbReference>
<proteinExistence type="predicted"/>
<reference evidence="2 3" key="1">
    <citation type="submission" date="2018-11" db="EMBL/GenBank/DDBJ databases">
        <title>Novel bacteria species description.</title>
        <authorList>
            <person name="Han J.-H."/>
        </authorList>
    </citation>
    <scope>NUCLEOTIDE SEQUENCE [LARGE SCALE GENOMIC DNA]</scope>
    <source>
        <strain evidence="2 3">KCTC23259</strain>
    </source>
</reference>
<evidence type="ECO:0000256" key="1">
    <source>
        <dbReference type="SAM" id="SignalP"/>
    </source>
</evidence>
<keyword evidence="3" id="KW-1185">Reference proteome</keyword>
<evidence type="ECO:0008006" key="4">
    <source>
        <dbReference type="Google" id="ProtNLM"/>
    </source>
</evidence>